<evidence type="ECO:0000313" key="2">
    <source>
        <dbReference type="Proteomes" id="UP000249748"/>
    </source>
</evidence>
<evidence type="ECO:0000313" key="1">
    <source>
        <dbReference type="EMBL" id="RAK87507.1"/>
    </source>
</evidence>
<dbReference type="Proteomes" id="UP000249748">
    <property type="component" value="Unassembled WGS sequence"/>
</dbReference>
<reference evidence="1" key="1">
    <citation type="submission" date="2018-02" db="EMBL/GenBank/DDBJ databases">
        <title>The genomes of Aspergillus section Nigri reveals drivers in fungal speciation.</title>
        <authorList>
            <consortium name="DOE Joint Genome Institute"/>
            <person name="Vesth T.C."/>
            <person name="Nybo J."/>
            <person name="Theobald S."/>
            <person name="Brandl J."/>
            <person name="Frisvad J.C."/>
            <person name="Nielsen K.F."/>
            <person name="Lyhne E.K."/>
            <person name="Kogle M.E."/>
            <person name="Kuo A."/>
            <person name="Riley R."/>
            <person name="Clum A."/>
            <person name="Nolan M."/>
            <person name="Lipzen A."/>
            <person name="Salamov A."/>
            <person name="Henrissat B."/>
            <person name="Wiebenga A."/>
            <person name="De vries R.P."/>
            <person name="Grigoriev I.V."/>
            <person name="Mortensen U.H."/>
            <person name="Andersen M.R."/>
            <person name="Baker S.E."/>
        </authorList>
    </citation>
    <scope>NUCLEOTIDE SEQUENCE</scope>
    <source>
        <strain evidence="1">CBS 115574</strain>
    </source>
</reference>
<proteinExistence type="predicted"/>
<accession>A0ACD1IAB8</accession>
<organism evidence="1 2">
    <name type="scientific">Aspergillus costaricaensis CBS 115574</name>
    <dbReference type="NCBI Taxonomy" id="1448317"/>
    <lineage>
        <taxon>Eukaryota</taxon>
        <taxon>Fungi</taxon>
        <taxon>Dikarya</taxon>
        <taxon>Ascomycota</taxon>
        <taxon>Pezizomycotina</taxon>
        <taxon>Eurotiomycetes</taxon>
        <taxon>Eurotiomycetidae</taxon>
        <taxon>Eurotiales</taxon>
        <taxon>Aspergillaceae</taxon>
        <taxon>Aspergillus</taxon>
        <taxon>Aspergillus subgen. Circumdati</taxon>
    </lineage>
</organism>
<keyword evidence="2" id="KW-1185">Reference proteome</keyword>
<name>A0ACD1IAB8_9EURO</name>
<dbReference type="EMBL" id="KZ824554">
    <property type="protein sequence ID" value="RAK87507.1"/>
    <property type="molecule type" value="Genomic_DNA"/>
</dbReference>
<protein>
    <submittedName>
        <fullName evidence="1">Uncharacterized protein</fullName>
    </submittedName>
</protein>
<gene>
    <name evidence="1" type="ORF">BO79DRAFT_28165</name>
</gene>
<sequence>MTYAGRNLTTVSSSAQAVRLSGKSLSILFYWPCMLLKTEWFFVNICITGTIRKRSKSRTALKLRNCLNGGLYGRVSNSPPRSCMSQTADGRTVRQ</sequence>